<dbReference type="NCBIfam" id="TIGR02893">
    <property type="entry name" value="spore_yabQ"/>
    <property type="match status" value="1"/>
</dbReference>
<organism evidence="2 3">
    <name type="scientific">Jeotgalibacillus haloalkalitolerans</name>
    <dbReference type="NCBI Taxonomy" id="3104292"/>
    <lineage>
        <taxon>Bacteria</taxon>
        <taxon>Bacillati</taxon>
        <taxon>Bacillota</taxon>
        <taxon>Bacilli</taxon>
        <taxon>Bacillales</taxon>
        <taxon>Caryophanaceae</taxon>
        <taxon>Jeotgalibacillus</taxon>
    </lineage>
</organism>
<feature type="transmembrane region" description="Helical" evidence="1">
    <location>
        <begin position="6"/>
        <end position="27"/>
    </location>
</feature>
<feature type="transmembrane region" description="Helical" evidence="1">
    <location>
        <begin position="67"/>
        <end position="86"/>
    </location>
</feature>
<dbReference type="RefSeq" id="WP_322422726.1">
    <property type="nucleotide sequence ID" value="NZ_JAXQNN010000009.1"/>
</dbReference>
<keyword evidence="1" id="KW-0812">Transmembrane</keyword>
<keyword evidence="3" id="KW-1185">Reference proteome</keyword>
<gene>
    <name evidence="2" type="primary">yabQ</name>
    <name evidence="2" type="ORF">UFB30_16320</name>
</gene>
<comment type="caution">
    <text evidence="2">The sequence shown here is derived from an EMBL/GenBank/DDBJ whole genome shotgun (WGS) entry which is preliminary data.</text>
</comment>
<reference evidence="2 3" key="1">
    <citation type="submission" date="2023-12" db="EMBL/GenBank/DDBJ databases">
        <title>Jeotgalibacillus haloalkaliphilus sp. nov., a novel salt-tolerant bacteria, isolated from the estuary of the Fenhe River into the Yellow River.</title>
        <authorList>
            <person name="Li Y."/>
        </authorList>
    </citation>
    <scope>NUCLEOTIDE SEQUENCE [LARGE SCALE GENOMIC DNA]</scope>
    <source>
        <strain evidence="2 3">HH7-29</strain>
    </source>
</reference>
<accession>A0ABU5KRK8</accession>
<feature type="transmembrane region" description="Helical" evidence="1">
    <location>
        <begin position="93"/>
        <end position="112"/>
    </location>
</feature>
<dbReference type="Proteomes" id="UP001292084">
    <property type="component" value="Unassembled WGS sequence"/>
</dbReference>
<protein>
    <submittedName>
        <fullName evidence="2">Spore cortex biosynthesis protein YabQ</fullName>
    </submittedName>
</protein>
<proteinExistence type="predicted"/>
<dbReference type="EMBL" id="JAXQNN010000009">
    <property type="protein sequence ID" value="MDZ5713800.1"/>
    <property type="molecule type" value="Genomic_DNA"/>
</dbReference>
<evidence type="ECO:0000313" key="3">
    <source>
        <dbReference type="Proteomes" id="UP001292084"/>
    </source>
</evidence>
<name>A0ABU5KRK8_9BACL</name>
<feature type="transmembrane region" description="Helical" evidence="1">
    <location>
        <begin position="39"/>
        <end position="61"/>
    </location>
</feature>
<keyword evidence="1" id="KW-0472">Membrane</keyword>
<dbReference type="Pfam" id="PF09578">
    <property type="entry name" value="Spore_YabQ"/>
    <property type="match status" value="1"/>
</dbReference>
<evidence type="ECO:0000313" key="2">
    <source>
        <dbReference type="EMBL" id="MDZ5713800.1"/>
    </source>
</evidence>
<sequence length="166" mass="19794">MIVEEQLRIFLSMMAAGVFVGFCVTFYERFMTRGKKGLWRFFPDLLFWLGQALIVFLLLFQLNGAELRFYMLVALLAGFTLYWKLARRLTLRVFNWLSWLTITILTILFLPFKGIWAVVKLLFIVLFRLLAFISRPFHPISQFLQKKWSILAKKIKIWLNLLYNRG</sequence>
<feature type="transmembrane region" description="Helical" evidence="1">
    <location>
        <begin position="118"/>
        <end position="137"/>
    </location>
</feature>
<evidence type="ECO:0000256" key="1">
    <source>
        <dbReference type="SAM" id="Phobius"/>
    </source>
</evidence>
<dbReference type="InterPro" id="IPR019074">
    <property type="entry name" value="YabQ"/>
</dbReference>
<keyword evidence="1" id="KW-1133">Transmembrane helix</keyword>